<protein>
    <recommendedName>
        <fullName evidence="4">Plant basic secretory protein (BSP) family protein</fullName>
    </recommendedName>
</protein>
<dbReference type="Proteomes" id="UP000316621">
    <property type="component" value="Chromosome 1"/>
</dbReference>
<dbReference type="AlphaFoldDB" id="A0A4Y7IBP3"/>
<sequence>MAPHYLISIISSLLIALLVTLEGTYAVTYEVKDRAGGPRFRNQIGVKYSKSILQKASEFNWRVFKQSPSQRKNVNTLKLFVENMDGVAYASNGEIHVSAKYLSGYNGDVKREFTGVIYHEATHIWQWNGNGNAPGGLIEGIADYVRLKAKHAPSHWVKPGGGDRWDQGYDVTARFLEYCNSLRSGFVADLNRKMKNGYSDRFFVDLLGKNVNQLWRDYKKKYGKLQWIYGAWPASYLAITNNATGTPGGDRFTREIGVDYSKQTLASASSFIWRIFGQTTEADRKNVQSIKMFVRPISPVAYATSTNDIHVNSFILLVIQVMSKQRSPEYYTMKPLTYGKGALMQTELHLVLSCMVTLAVVTLQVTQAVQYEVTNSVPGTAGGNRFDSEIGVDYSKQTLESATSFIWRIFGQSTEADRKSIQTIKMFVRPVDPVAYASGNEIHVNSNYIASYSGDVKREITGVLYHEATHIWQWSVNANGGLIEGIADFVRLKANYAPSHWVKPGAGDRWDQGYDVTAHFLDYCNSLNNGFVAELNKKMRTGYSDNFFFELLGKTVDQLWSDYKAKYAQ</sequence>
<organism evidence="2 3">
    <name type="scientific">Papaver somniferum</name>
    <name type="common">Opium poppy</name>
    <dbReference type="NCBI Taxonomy" id="3469"/>
    <lineage>
        <taxon>Eukaryota</taxon>
        <taxon>Viridiplantae</taxon>
        <taxon>Streptophyta</taxon>
        <taxon>Embryophyta</taxon>
        <taxon>Tracheophyta</taxon>
        <taxon>Spermatophyta</taxon>
        <taxon>Magnoliopsida</taxon>
        <taxon>Ranunculales</taxon>
        <taxon>Papaveraceae</taxon>
        <taxon>Papaveroideae</taxon>
        <taxon>Papaver</taxon>
    </lineage>
</organism>
<evidence type="ECO:0000313" key="3">
    <source>
        <dbReference type="Proteomes" id="UP000316621"/>
    </source>
</evidence>
<dbReference type="PANTHER" id="PTHR33321">
    <property type="match status" value="1"/>
</dbReference>
<dbReference type="Gramene" id="RZC45152">
    <property type="protein sequence ID" value="RZC45152"/>
    <property type="gene ID" value="C5167_038094"/>
</dbReference>
<accession>A0A4Y7IBP3</accession>
<proteinExistence type="predicted"/>
<gene>
    <name evidence="2" type="ORF">C5167_038094</name>
</gene>
<dbReference type="InterPro" id="IPR007541">
    <property type="entry name" value="Uncharacterised_BSP"/>
</dbReference>
<feature type="signal peptide" evidence="1">
    <location>
        <begin position="1"/>
        <end position="26"/>
    </location>
</feature>
<keyword evidence="1" id="KW-0732">Signal</keyword>
<name>A0A4Y7IBP3_PAPSO</name>
<dbReference type="EMBL" id="CM010715">
    <property type="protein sequence ID" value="RZC45152.1"/>
    <property type="molecule type" value="Genomic_DNA"/>
</dbReference>
<keyword evidence="3" id="KW-1185">Reference proteome</keyword>
<evidence type="ECO:0000256" key="1">
    <source>
        <dbReference type="SAM" id="SignalP"/>
    </source>
</evidence>
<evidence type="ECO:0008006" key="4">
    <source>
        <dbReference type="Google" id="ProtNLM"/>
    </source>
</evidence>
<evidence type="ECO:0000313" key="2">
    <source>
        <dbReference type="EMBL" id="RZC45152.1"/>
    </source>
</evidence>
<dbReference type="PANTHER" id="PTHR33321:SF12">
    <property type="entry name" value="PLANT BASIC SECRETORY PROTEIN (BSP) FAMILY PROTEIN"/>
    <property type="match status" value="1"/>
</dbReference>
<dbReference type="STRING" id="3469.A0A4Y7IBP3"/>
<feature type="chain" id="PRO_5021454724" description="Plant basic secretory protein (BSP) family protein" evidence="1">
    <location>
        <begin position="27"/>
        <end position="569"/>
    </location>
</feature>
<dbReference type="Pfam" id="PF04450">
    <property type="entry name" value="BSP"/>
    <property type="match status" value="3"/>
</dbReference>
<dbReference type="OMA" id="IYHEATH"/>
<reference evidence="2 3" key="1">
    <citation type="journal article" date="2018" name="Science">
        <title>The opium poppy genome and morphinan production.</title>
        <authorList>
            <person name="Guo L."/>
            <person name="Winzer T."/>
            <person name="Yang X."/>
            <person name="Li Y."/>
            <person name="Ning Z."/>
            <person name="He Z."/>
            <person name="Teodor R."/>
            <person name="Lu Y."/>
            <person name="Bowser T.A."/>
            <person name="Graham I.A."/>
            <person name="Ye K."/>
        </authorList>
    </citation>
    <scope>NUCLEOTIDE SEQUENCE [LARGE SCALE GENOMIC DNA]</scope>
    <source>
        <strain evidence="3">cv. HN1</strain>
        <tissue evidence="2">Leaves</tissue>
    </source>
</reference>